<comment type="caution">
    <text evidence="1">The sequence shown here is derived from an EMBL/GenBank/DDBJ whole genome shotgun (WGS) entry which is preliminary data.</text>
</comment>
<accession>A0A7J5ZGT8</accession>
<proteinExistence type="predicted"/>
<organism evidence="1 2">
    <name type="scientific">Dissostichus mawsoni</name>
    <name type="common">Antarctic cod</name>
    <dbReference type="NCBI Taxonomy" id="36200"/>
    <lineage>
        <taxon>Eukaryota</taxon>
        <taxon>Metazoa</taxon>
        <taxon>Chordata</taxon>
        <taxon>Craniata</taxon>
        <taxon>Vertebrata</taxon>
        <taxon>Euteleostomi</taxon>
        <taxon>Actinopterygii</taxon>
        <taxon>Neopterygii</taxon>
        <taxon>Teleostei</taxon>
        <taxon>Neoteleostei</taxon>
        <taxon>Acanthomorphata</taxon>
        <taxon>Eupercaria</taxon>
        <taxon>Perciformes</taxon>
        <taxon>Notothenioidei</taxon>
        <taxon>Nototheniidae</taxon>
        <taxon>Dissostichus</taxon>
    </lineage>
</organism>
<sequence length="228" mass="25874">MPLRSLLFLCPSFFKGIISRLAVGCFFVPRWRLVCLLSEDGSEQQAKLACIGEGYHGGQCAERGSEEFSKGEVDEGIKSKIREKRREECFDVARELIEKDREKRSSNRLGHKKQRPRHPIYGLQAAYAVMLVTKAPELLPAVTDDTLKVAQEAGSPQEKTLWLERGATKKEGIWYSPDGRPVLPPEWIRSMLKEAHGPTHCDSHVSEDVTTSLLNKRYFVSPETSRRF</sequence>
<evidence type="ECO:0000313" key="1">
    <source>
        <dbReference type="EMBL" id="KAF3861034.1"/>
    </source>
</evidence>
<dbReference type="Proteomes" id="UP000518266">
    <property type="component" value="Unassembled WGS sequence"/>
</dbReference>
<gene>
    <name evidence="1" type="ORF">F7725_001289</name>
</gene>
<name>A0A7J5ZGT8_DISMA</name>
<reference evidence="1 2" key="1">
    <citation type="submission" date="2020-03" db="EMBL/GenBank/DDBJ databases">
        <title>Dissostichus mawsoni Genome sequencing and assembly.</title>
        <authorList>
            <person name="Park H."/>
        </authorList>
    </citation>
    <scope>NUCLEOTIDE SEQUENCE [LARGE SCALE GENOMIC DNA]</scope>
    <source>
        <strain evidence="1">DM0001</strain>
        <tissue evidence="1">Muscle</tissue>
    </source>
</reference>
<dbReference type="OrthoDB" id="8947436at2759"/>
<protein>
    <submittedName>
        <fullName evidence="1">Uncharacterized protein</fullName>
    </submittedName>
</protein>
<keyword evidence="2" id="KW-1185">Reference proteome</keyword>
<dbReference type="EMBL" id="JAAKFY010000002">
    <property type="protein sequence ID" value="KAF3861034.1"/>
    <property type="molecule type" value="Genomic_DNA"/>
</dbReference>
<evidence type="ECO:0000313" key="2">
    <source>
        <dbReference type="Proteomes" id="UP000518266"/>
    </source>
</evidence>
<dbReference type="AlphaFoldDB" id="A0A7J5ZGT8"/>